<evidence type="ECO:0000313" key="1">
    <source>
        <dbReference type="EMBL" id="MBS4185844.1"/>
    </source>
</evidence>
<reference evidence="1" key="1">
    <citation type="submission" date="2021-05" db="EMBL/GenBank/DDBJ databases">
        <title>Novel Bacillus species.</title>
        <authorList>
            <person name="Liu G."/>
        </authorList>
    </citation>
    <scope>NUCLEOTIDE SEQUENCE</scope>
    <source>
        <strain evidence="1">FJAT-50051</strain>
    </source>
</reference>
<dbReference type="AlphaFoldDB" id="A0A942YCZ1"/>
<name>A0A942YCZ1_9BACI</name>
<gene>
    <name evidence="1" type="ORF">KHB02_31120</name>
</gene>
<accession>A0A942YCZ1</accession>
<protein>
    <submittedName>
        <fullName evidence="1">Uncharacterized protein</fullName>
    </submittedName>
</protein>
<sequence length="98" mass="11174">MSKEVTITLLHWQVRGEGYFFLKRAINTEINVRINIPNPNIRVIASTKVTISGLTPLQRKSVNTTTFHKRKFTATSHPAMQLYTFIISFAPTPPQFLS</sequence>
<organism evidence="1">
    <name type="scientific">Neobacillus citreus</name>
    <dbReference type="NCBI Taxonomy" id="2833578"/>
    <lineage>
        <taxon>Bacteria</taxon>
        <taxon>Bacillati</taxon>
        <taxon>Bacillota</taxon>
        <taxon>Bacilli</taxon>
        <taxon>Bacillales</taxon>
        <taxon>Bacillaceae</taxon>
        <taxon>Neobacillus</taxon>
    </lineage>
</organism>
<dbReference type="EMBL" id="JAGYPE010000006">
    <property type="protein sequence ID" value="MBS4185844.1"/>
    <property type="molecule type" value="Genomic_DNA"/>
</dbReference>
<comment type="caution">
    <text evidence="1">The sequence shown here is derived from an EMBL/GenBank/DDBJ whole genome shotgun (WGS) entry which is preliminary data.</text>
</comment>
<proteinExistence type="predicted"/>